<evidence type="ECO:0000313" key="5">
    <source>
        <dbReference type="Proteomes" id="UP001501222"/>
    </source>
</evidence>
<dbReference type="Gene3D" id="1.10.10.10">
    <property type="entry name" value="Winged helix-like DNA-binding domain superfamily/Winged helix DNA-binding domain"/>
    <property type="match status" value="1"/>
</dbReference>
<keyword evidence="2" id="KW-0067">ATP-binding</keyword>
<evidence type="ECO:0000313" key="4">
    <source>
        <dbReference type="EMBL" id="GAA3599962.1"/>
    </source>
</evidence>
<dbReference type="InterPro" id="IPR000792">
    <property type="entry name" value="Tscrpt_reg_LuxR_C"/>
</dbReference>
<dbReference type="EMBL" id="BAABAA010000027">
    <property type="protein sequence ID" value="GAA3599962.1"/>
    <property type="molecule type" value="Genomic_DNA"/>
</dbReference>
<dbReference type="SMART" id="SM00421">
    <property type="entry name" value="HTH_LUXR"/>
    <property type="match status" value="1"/>
</dbReference>
<feature type="domain" description="HTH luxR-type" evidence="3">
    <location>
        <begin position="851"/>
        <end position="915"/>
    </location>
</feature>
<dbReference type="PANTHER" id="PTHR16305:SF35">
    <property type="entry name" value="TRANSCRIPTIONAL ACTIVATOR DOMAIN"/>
    <property type="match status" value="1"/>
</dbReference>
<protein>
    <submittedName>
        <fullName evidence="4">LuxR family transcriptional regulator</fullName>
    </submittedName>
</protein>
<gene>
    <name evidence="4" type="ORF">GCM10022235_84830</name>
</gene>
<proteinExistence type="predicted"/>
<dbReference type="CDD" id="cd06170">
    <property type="entry name" value="LuxR_C_like"/>
    <property type="match status" value="1"/>
</dbReference>
<dbReference type="InterPro" id="IPR016032">
    <property type="entry name" value="Sig_transdc_resp-reg_C-effctor"/>
</dbReference>
<accession>A0ABP6Z8E8</accession>
<sequence length="932" mass="100181">MVNGAEAIVSTGLLGRQAETAQLRAVLRSAQDGQSAVLVIRGGAGVGKSAVLEHALEGTEDMRVLRALGVESEMELAFAALHQLCAPLIGKLRELPAPQRTALETVFGLKVGTPPDRFLVGLAVLSLISLAAEEQPICCAVDDAQWLDRASAQVLGFVARRLLAEPVAFLFAARQSGDELLGLPELELTGLRDSDARSLLDAVTHARLDHRIRDQLVAETRGNPLALVELPRGLTTTQLAGGLGLLTAGTLPGQIEQSFRHRVQELPESTRMLLLIAAADPVGDPTLTWRAAERLGIKVNEALDNGTDGLLTIDERIRFRHPLVRSAVYGSATAADRRTVHLALADVTDPLRDPDRRAWHLATAAAGPDESVAAELERSAERAQGRGGLAATAAFLQRAVILTSDVGRRADRAVAAARASLHAADLGAARRYAEIAAHDAQDEFQDAQALLVRSQIAFAAGLNNEALPLLLEAARQLEPFDMDFARETYLVAWGSAALIAADRDSLEEISQAVVRLPPVSGEPRPLDLVLDGCARLVTSGRAVAIPLLQKAAAAIAELPARDVLTWGWQANGVSGTIWDDEFMRSTYTREVELVRAAGALTELPIHLISLGVAITWTGDFAAADAVVGEGDLVATATGTHLAPNAKLMLSALRGKEAEAVPLITTTMEQAGAVRQLMGVTCANWAAAILYNGLARYELAVQAAQVCTSIGELWVSVWVLPELVEAADRIGDDEVARSALARLWEATEPCGTDWALGILARSRALLADDASAGALFEEAVERLGRTRLRPELARAHLLYGEWARRGGRRDVAGDRLRTAYQMFVSIGMEAFAERARRELQAMGEPVRRTTAHSSAGDDLTPQERQIALMVRAGLSNPEIGARLFLSPRTVEWHLRKVFAKLSITSRRQVREALRDAGWAPDELIDEPADDVRR</sequence>
<dbReference type="InterPro" id="IPR036388">
    <property type="entry name" value="WH-like_DNA-bd_sf"/>
</dbReference>
<comment type="caution">
    <text evidence="4">The sequence shown here is derived from an EMBL/GenBank/DDBJ whole genome shotgun (WGS) entry which is preliminary data.</text>
</comment>
<dbReference type="PANTHER" id="PTHR16305">
    <property type="entry name" value="TESTICULAR SOLUBLE ADENYLYL CYCLASE"/>
    <property type="match status" value="1"/>
</dbReference>
<evidence type="ECO:0000259" key="3">
    <source>
        <dbReference type="PROSITE" id="PS50043"/>
    </source>
</evidence>
<dbReference type="Pfam" id="PF00196">
    <property type="entry name" value="GerE"/>
    <property type="match status" value="1"/>
</dbReference>
<evidence type="ECO:0000256" key="2">
    <source>
        <dbReference type="ARBA" id="ARBA00022840"/>
    </source>
</evidence>
<dbReference type="RefSeq" id="WP_344850462.1">
    <property type="nucleotide sequence ID" value="NZ_BAABAA010000027.1"/>
</dbReference>
<dbReference type="Proteomes" id="UP001501222">
    <property type="component" value="Unassembled WGS sequence"/>
</dbReference>
<dbReference type="Pfam" id="PF13191">
    <property type="entry name" value="AAA_16"/>
    <property type="match status" value="1"/>
</dbReference>
<keyword evidence="1" id="KW-0547">Nucleotide-binding</keyword>
<keyword evidence="5" id="KW-1185">Reference proteome</keyword>
<reference evidence="5" key="1">
    <citation type="journal article" date="2019" name="Int. J. Syst. Evol. Microbiol.">
        <title>The Global Catalogue of Microorganisms (GCM) 10K type strain sequencing project: providing services to taxonomists for standard genome sequencing and annotation.</title>
        <authorList>
            <consortium name="The Broad Institute Genomics Platform"/>
            <consortium name="The Broad Institute Genome Sequencing Center for Infectious Disease"/>
            <person name="Wu L."/>
            <person name="Ma J."/>
        </authorList>
    </citation>
    <scope>NUCLEOTIDE SEQUENCE [LARGE SCALE GENOMIC DNA]</scope>
    <source>
        <strain evidence="5">JCM 16928</strain>
    </source>
</reference>
<evidence type="ECO:0000256" key="1">
    <source>
        <dbReference type="ARBA" id="ARBA00022741"/>
    </source>
</evidence>
<dbReference type="SUPFAM" id="SSF46894">
    <property type="entry name" value="C-terminal effector domain of the bipartite response regulators"/>
    <property type="match status" value="1"/>
</dbReference>
<organism evidence="4 5">
    <name type="scientific">Kribbella ginsengisoli</name>
    <dbReference type="NCBI Taxonomy" id="363865"/>
    <lineage>
        <taxon>Bacteria</taxon>
        <taxon>Bacillati</taxon>
        <taxon>Actinomycetota</taxon>
        <taxon>Actinomycetes</taxon>
        <taxon>Propionibacteriales</taxon>
        <taxon>Kribbellaceae</taxon>
        <taxon>Kribbella</taxon>
    </lineage>
</organism>
<dbReference type="InterPro" id="IPR041664">
    <property type="entry name" value="AAA_16"/>
</dbReference>
<name>A0ABP6Z8E8_9ACTN</name>
<dbReference type="PRINTS" id="PR00038">
    <property type="entry name" value="HTHLUXR"/>
</dbReference>
<dbReference type="PROSITE" id="PS50043">
    <property type="entry name" value="HTH_LUXR_2"/>
    <property type="match status" value="1"/>
</dbReference>